<evidence type="ECO:0000259" key="2">
    <source>
        <dbReference type="SMART" id="SM00912"/>
    </source>
</evidence>
<dbReference type="Gene3D" id="2.160.20.10">
    <property type="entry name" value="Single-stranded right-handed beta-helix, Pectin lyase-like"/>
    <property type="match status" value="3"/>
</dbReference>
<comment type="caution">
    <text evidence="3">The sequence shown here is derived from an EMBL/GenBank/DDBJ whole genome shotgun (WGS) entry which is preliminary data.</text>
</comment>
<dbReference type="SUPFAM" id="SSF51126">
    <property type="entry name" value="Pectin lyase-like"/>
    <property type="match status" value="4"/>
</dbReference>
<organism evidence="3 4">
    <name type="scientific">Phormidesmis priestleyi ULC007</name>
    <dbReference type="NCBI Taxonomy" id="1920490"/>
    <lineage>
        <taxon>Bacteria</taxon>
        <taxon>Bacillati</taxon>
        <taxon>Cyanobacteriota</taxon>
        <taxon>Cyanophyceae</taxon>
        <taxon>Leptolyngbyales</taxon>
        <taxon>Leptolyngbyaceae</taxon>
        <taxon>Phormidesmis</taxon>
    </lineage>
</organism>
<evidence type="ECO:0000313" key="3">
    <source>
        <dbReference type="EMBL" id="PSB16622.1"/>
    </source>
</evidence>
<name>A0A2T1D7Z2_9CYAN</name>
<dbReference type="OrthoDB" id="526886at2"/>
<keyword evidence="4" id="KW-1185">Reference proteome</keyword>
<accession>A0A2T1D7Z2</accession>
<dbReference type="Pfam" id="PF05860">
    <property type="entry name" value="TPS"/>
    <property type="match status" value="1"/>
</dbReference>
<reference evidence="3 4" key="2">
    <citation type="submission" date="2018-03" db="EMBL/GenBank/DDBJ databases">
        <title>The ancient ancestry and fast evolution of plastids.</title>
        <authorList>
            <person name="Moore K.R."/>
            <person name="Magnabosco C."/>
            <person name="Momper L."/>
            <person name="Gold D.A."/>
            <person name="Bosak T."/>
            <person name="Fournier G.P."/>
        </authorList>
    </citation>
    <scope>NUCLEOTIDE SEQUENCE [LARGE SCALE GENOMIC DNA]</scope>
    <source>
        <strain evidence="3 4">ULC007</strain>
    </source>
</reference>
<evidence type="ECO:0000313" key="4">
    <source>
        <dbReference type="Proteomes" id="UP000238634"/>
    </source>
</evidence>
<dbReference type="Proteomes" id="UP000238634">
    <property type="component" value="Unassembled WGS sequence"/>
</dbReference>
<protein>
    <submittedName>
        <fullName evidence="3">Filamentous hemagglutinin N-terminal domain-containing protein</fullName>
    </submittedName>
</protein>
<dbReference type="STRING" id="1920490.GCA_001895925_02412"/>
<feature type="region of interest" description="Disordered" evidence="1">
    <location>
        <begin position="932"/>
        <end position="972"/>
    </location>
</feature>
<dbReference type="NCBIfam" id="TIGR01901">
    <property type="entry name" value="adhes_NPXG"/>
    <property type="match status" value="1"/>
</dbReference>
<dbReference type="InterPro" id="IPR011050">
    <property type="entry name" value="Pectin_lyase_fold/virulence"/>
</dbReference>
<reference evidence="3 4" key="1">
    <citation type="submission" date="2018-02" db="EMBL/GenBank/DDBJ databases">
        <authorList>
            <person name="Cohen D.B."/>
            <person name="Kent A.D."/>
        </authorList>
    </citation>
    <scope>NUCLEOTIDE SEQUENCE [LARGE SCALE GENOMIC DNA]</scope>
    <source>
        <strain evidence="3 4">ULC007</strain>
    </source>
</reference>
<dbReference type="AlphaFoldDB" id="A0A2T1D7Z2"/>
<dbReference type="InterPro" id="IPR012334">
    <property type="entry name" value="Pectin_lyas_fold"/>
</dbReference>
<dbReference type="InterPro" id="IPR008638">
    <property type="entry name" value="FhaB/CdiA-like_TPS"/>
</dbReference>
<dbReference type="EMBL" id="PVWG01000039">
    <property type="protein sequence ID" value="PSB16622.1"/>
    <property type="molecule type" value="Genomic_DNA"/>
</dbReference>
<dbReference type="SMART" id="SM00912">
    <property type="entry name" value="Haemagg_act"/>
    <property type="match status" value="1"/>
</dbReference>
<gene>
    <name evidence="3" type="ORF">C7B65_21090</name>
</gene>
<evidence type="ECO:0000256" key="1">
    <source>
        <dbReference type="SAM" id="MobiDB-lite"/>
    </source>
</evidence>
<proteinExistence type="predicted"/>
<sequence length="998" mass="101848">MIRWSYPVIPDQANYGKTQRSECSMSNWRRLAGQFVGIAIAGSVGAIAASSVFAQSVIVPDETLGNERSQVIQNFLALPIEAIGGGAQRGQNLFHSFREFNVSAGRGAYFLPDASIQNILVRVTGGRASEILGTLGAFGDGRPNLFLINPNGVVFGTNASLDVQGSFAATTADGVGFGDRGVFSAVNPASPSALLTIDPSACFFNAVAQRGSIVNQSTATATVFGDPTFGLRVPNGKALTLLGGNVLLEGGQIVAAGGRVELGAVAGAGSVELELNGHLRFTPEVQRGNVALAQQSLVGVAGNNDGEIVVTADNIQVSNSQLLAGVYPELGVKGSQASNLTLDATGKIRVEQSSEIRNNVGSDSVGNAGNLIINAGSLEVTGESELSTSTFGQGNAGNVIINVRDHASFIDSGGSSSVEANATGNGGNVRISAGSLALTNAAQLITSTEGTGDAGSIIVNVRDRVTFDGFGADGKPLTAAYSRVEPGGNGKGGDIRISTDSLELTNGAQLSANTRGNGNAGNIIIDARNRVNFDGTSAKGLASGAFSSIATGAIGQGGDIRISTGSLDLTNGAKLSTAIFGTGDAGNVVINAQDRVTFDNSGADSAVAPSGNGQGGNVHISTGSLTLTSSAYLSTATEGLGDAGNVIIDAHNYVFFDDGYIFSSVQSGGNTKGGNISISTGSLTVTNGSALSALSVGGDAGNVILNVRDRAIFDAGNIWTAIGYGGSGKGGNIFISAGSLKLTNDGGLSATTYSTEDAGNIQINLRGDLQANNSSISTFGEIGSGGSITVSAKDIRLRQNSDISSFTFGNTKGGNIALTANTIIALEDSDILSFAPYGRGGNITLNTRAFFGQNYRPAPRGTNSLTLVDGNDRVDINASGTVSGVITLPDTTFIQNSLTQLSQNLTDPNTLLANSCIVRDRKQNGSFLITGSGGLPVRPGDAPPSSFPTGEVRSLPDPETQKTGNNRSWKLGDPIVEPQGIYRLPNGKLVMSRECENQ</sequence>
<feature type="domain" description="Filamentous haemagglutinin FhaB/tRNA nuclease CdiA-like TPS" evidence="2">
    <location>
        <begin position="65"/>
        <end position="178"/>
    </location>
</feature>